<evidence type="ECO:0000313" key="1">
    <source>
        <dbReference type="EMBL" id="KAK5858395.1"/>
    </source>
</evidence>
<sequence>MFAELLLPHSRQSWLTEESVLQSRVALCRTPAALHLQGPRAALYLLTGRPLLSPAAECMCATLLGAIRGRERHSKRGVKDRERQNH</sequence>
<name>A0AAN7XA98_ELEMC</name>
<dbReference type="Proteomes" id="UP001346869">
    <property type="component" value="Unassembled WGS sequence"/>
</dbReference>
<evidence type="ECO:0000313" key="2">
    <source>
        <dbReference type="Proteomes" id="UP001346869"/>
    </source>
</evidence>
<comment type="caution">
    <text evidence="1">The sequence shown here is derived from an EMBL/GenBank/DDBJ whole genome shotgun (WGS) entry which is preliminary data.</text>
</comment>
<accession>A0AAN7XA98</accession>
<reference evidence="1 2" key="2">
    <citation type="journal article" date="2023" name="Mol. Biol. Evol.">
        <title>Genomics of Secondarily Temperate Adaptation in the Only Non-Antarctic Icefish.</title>
        <authorList>
            <person name="Rivera-Colon A.G."/>
            <person name="Rayamajhi N."/>
            <person name="Minhas B.F."/>
            <person name="Madrigal G."/>
            <person name="Bilyk K.T."/>
            <person name="Yoon V."/>
            <person name="Hune M."/>
            <person name="Gregory S."/>
            <person name="Cheng C.H.C."/>
            <person name="Catchen J.M."/>
        </authorList>
    </citation>
    <scope>NUCLEOTIDE SEQUENCE [LARGE SCALE GENOMIC DNA]</scope>
    <source>
        <strain evidence="1">JMC-PN-2008</strain>
    </source>
</reference>
<organism evidence="1 2">
    <name type="scientific">Eleginops maclovinus</name>
    <name type="common">Patagonian blennie</name>
    <name type="synonym">Eleginus maclovinus</name>
    <dbReference type="NCBI Taxonomy" id="56733"/>
    <lineage>
        <taxon>Eukaryota</taxon>
        <taxon>Metazoa</taxon>
        <taxon>Chordata</taxon>
        <taxon>Craniata</taxon>
        <taxon>Vertebrata</taxon>
        <taxon>Euteleostomi</taxon>
        <taxon>Actinopterygii</taxon>
        <taxon>Neopterygii</taxon>
        <taxon>Teleostei</taxon>
        <taxon>Neoteleostei</taxon>
        <taxon>Acanthomorphata</taxon>
        <taxon>Eupercaria</taxon>
        <taxon>Perciformes</taxon>
        <taxon>Notothenioidei</taxon>
        <taxon>Eleginopidae</taxon>
        <taxon>Eleginops</taxon>
    </lineage>
</organism>
<reference evidence="1 2" key="1">
    <citation type="journal article" date="2023" name="Genes (Basel)">
        <title>Chromosome-Level Genome Assembly and Circadian Gene Repertoire of the Patagonia Blennie Eleginops maclovinus-The Closest Ancestral Proxy of Antarctic Cryonotothenioids.</title>
        <authorList>
            <person name="Cheng C.C."/>
            <person name="Rivera-Colon A.G."/>
            <person name="Minhas B.F."/>
            <person name="Wilson L."/>
            <person name="Rayamajhi N."/>
            <person name="Vargas-Chacoff L."/>
            <person name="Catchen J.M."/>
        </authorList>
    </citation>
    <scope>NUCLEOTIDE SEQUENCE [LARGE SCALE GENOMIC DNA]</scope>
    <source>
        <strain evidence="1">JMC-PN-2008</strain>
    </source>
</reference>
<dbReference type="AlphaFoldDB" id="A0AAN7XA98"/>
<dbReference type="EMBL" id="JAUZQC010000015">
    <property type="protein sequence ID" value="KAK5858395.1"/>
    <property type="molecule type" value="Genomic_DNA"/>
</dbReference>
<keyword evidence="2" id="KW-1185">Reference proteome</keyword>
<proteinExistence type="predicted"/>
<gene>
    <name evidence="1" type="ORF">PBY51_002539</name>
</gene>
<protein>
    <submittedName>
        <fullName evidence="1">Uncharacterized protein</fullName>
    </submittedName>
</protein>